<dbReference type="Pfam" id="PF00078">
    <property type="entry name" value="RVT_1"/>
    <property type="match status" value="1"/>
</dbReference>
<dbReference type="SUPFAM" id="SSF56672">
    <property type="entry name" value="DNA/RNA polymerases"/>
    <property type="match status" value="1"/>
</dbReference>
<dbReference type="EMBL" id="CAJNRG010016704">
    <property type="protein sequence ID" value="CAF2207177.1"/>
    <property type="molecule type" value="Genomic_DNA"/>
</dbReference>
<sequence length="231" mass="25663">MVREEMYDFKIKLKDIELLQEKVCHCDNEVVDSLNKVIVFNPTYSDFVNSVLHNHEINVSNRGDIVPNLILNPIITNVQFPKFTVAKHCFSNKSIIYKGTTIGSVTSPLCKVIDADSPIRLNGSLAPIDEASSRIISWTTGTGRYSLKSLPQGFVNSPMLFSAAISQAFGEVLSPMSLPITTTVNGVKKTEMVCKQRAQLYIDDVFTSAEDLATMYTVTELILQKMVKHGL</sequence>
<reference evidence="2" key="1">
    <citation type="submission" date="2021-02" db="EMBL/GenBank/DDBJ databases">
        <authorList>
            <person name="Nowell W R."/>
        </authorList>
    </citation>
    <scope>NUCLEOTIDE SEQUENCE</scope>
</reference>
<name>A0A816ZHX2_9BILA</name>
<dbReference type="Gene3D" id="3.10.10.10">
    <property type="entry name" value="HIV Type 1 Reverse Transcriptase, subunit A, domain 1"/>
    <property type="match status" value="1"/>
</dbReference>
<dbReference type="InterPro" id="IPR043502">
    <property type="entry name" value="DNA/RNA_pol_sf"/>
</dbReference>
<gene>
    <name evidence="2" type="ORF">XDN619_LOCUS33097</name>
</gene>
<accession>A0A816ZHX2</accession>
<dbReference type="Gene3D" id="3.30.70.270">
    <property type="match status" value="1"/>
</dbReference>
<dbReference type="InterPro" id="IPR043128">
    <property type="entry name" value="Rev_trsase/Diguanyl_cyclase"/>
</dbReference>
<dbReference type="AlphaFoldDB" id="A0A816ZHX2"/>
<dbReference type="Proteomes" id="UP000663887">
    <property type="component" value="Unassembled WGS sequence"/>
</dbReference>
<feature type="non-terminal residue" evidence="2">
    <location>
        <position position="1"/>
    </location>
</feature>
<feature type="domain" description="Reverse transcriptase" evidence="1">
    <location>
        <begin position="135"/>
        <end position="231"/>
    </location>
</feature>
<evidence type="ECO:0000259" key="1">
    <source>
        <dbReference type="Pfam" id="PF00078"/>
    </source>
</evidence>
<evidence type="ECO:0000313" key="3">
    <source>
        <dbReference type="Proteomes" id="UP000663887"/>
    </source>
</evidence>
<proteinExistence type="predicted"/>
<evidence type="ECO:0000313" key="2">
    <source>
        <dbReference type="EMBL" id="CAF2207177.1"/>
    </source>
</evidence>
<dbReference type="InterPro" id="IPR000477">
    <property type="entry name" value="RT_dom"/>
</dbReference>
<protein>
    <recommendedName>
        <fullName evidence="1">Reverse transcriptase domain-containing protein</fullName>
    </recommendedName>
</protein>
<organism evidence="2 3">
    <name type="scientific">Rotaria magnacalcarata</name>
    <dbReference type="NCBI Taxonomy" id="392030"/>
    <lineage>
        <taxon>Eukaryota</taxon>
        <taxon>Metazoa</taxon>
        <taxon>Spiralia</taxon>
        <taxon>Gnathifera</taxon>
        <taxon>Rotifera</taxon>
        <taxon>Eurotatoria</taxon>
        <taxon>Bdelloidea</taxon>
        <taxon>Philodinida</taxon>
        <taxon>Philodinidae</taxon>
        <taxon>Rotaria</taxon>
    </lineage>
</organism>
<comment type="caution">
    <text evidence="2">The sequence shown here is derived from an EMBL/GenBank/DDBJ whole genome shotgun (WGS) entry which is preliminary data.</text>
</comment>